<name>A0A1A8T6I3_9GAMM</name>
<evidence type="ECO:0000259" key="1">
    <source>
        <dbReference type="PROSITE" id="PS50830"/>
    </source>
</evidence>
<accession>A0A1A8T6I3</accession>
<dbReference type="EMBL" id="FLOB01000001">
    <property type="protein sequence ID" value="SBS26700.1"/>
    <property type="molecule type" value="Genomic_DNA"/>
</dbReference>
<dbReference type="STRING" id="1792290.MSP8886_00678"/>
<sequence length="281" mass="32134">MSFRVIKGSFHIVGYSPDGDSVRFKADDLAQWNLLEGSKVRLNKHDHAQLRIEAIDTLETHYKSEHQPAEWADSATQYLLKLLGIKNTQWNDSRSRVVSADDGVPGYIITRMAERYGRPVAFVFAGETEYEDGQAIFLDNRIAKTSINFKMLAKGFAYPTFYDGLFYDLRARFAKVAIKARAAKKGVWSEDKTNSSIKIESLSDLTDEYVILPKLFRRLVTYMKAHDSFDAHAFIESLKEKQEKVLVLSDLHFTHFDNLIEIDEKGRIKLAQAPENLVFLS</sequence>
<proteinExistence type="predicted"/>
<dbReference type="AlphaFoldDB" id="A0A1A8T6I3"/>
<gene>
    <name evidence="2" type="ORF">MSP8886_00678</name>
</gene>
<dbReference type="PROSITE" id="PS50830">
    <property type="entry name" value="TNASE_3"/>
    <property type="match status" value="1"/>
</dbReference>
<protein>
    <recommendedName>
        <fullName evidence="1">TNase-like domain-containing protein</fullName>
    </recommendedName>
</protein>
<dbReference type="InterPro" id="IPR016071">
    <property type="entry name" value="Staphylococal_nuclease_OB-fold"/>
</dbReference>
<reference evidence="2 3" key="1">
    <citation type="submission" date="2016-06" db="EMBL/GenBank/DDBJ databases">
        <authorList>
            <person name="Kjaerup R.B."/>
            <person name="Dalgaard T.S."/>
            <person name="Juul-Madsen H.R."/>
        </authorList>
    </citation>
    <scope>NUCLEOTIDE SEQUENCE [LARGE SCALE GENOMIC DNA]</scope>
    <source>
        <strain evidence="2 3">CECT 8886</strain>
    </source>
</reference>
<feature type="domain" description="TNase-like" evidence="1">
    <location>
        <begin position="18"/>
        <end position="190"/>
    </location>
</feature>
<organism evidence="2 3">
    <name type="scientific">Marinomonas spartinae</name>
    <dbReference type="NCBI Taxonomy" id="1792290"/>
    <lineage>
        <taxon>Bacteria</taxon>
        <taxon>Pseudomonadati</taxon>
        <taxon>Pseudomonadota</taxon>
        <taxon>Gammaproteobacteria</taxon>
        <taxon>Oceanospirillales</taxon>
        <taxon>Oceanospirillaceae</taxon>
        <taxon>Marinomonas</taxon>
    </lineage>
</organism>
<dbReference type="InterPro" id="IPR035437">
    <property type="entry name" value="SNase_OB-fold_sf"/>
</dbReference>
<dbReference type="Gene3D" id="2.40.50.90">
    <property type="match status" value="1"/>
</dbReference>
<dbReference type="OrthoDB" id="7065322at2"/>
<dbReference type="RefSeq" id="WP_067012649.1">
    <property type="nucleotide sequence ID" value="NZ_FLOB01000001.1"/>
</dbReference>
<keyword evidence="3" id="KW-1185">Reference proteome</keyword>
<dbReference type="Proteomes" id="UP000092544">
    <property type="component" value="Unassembled WGS sequence"/>
</dbReference>
<dbReference type="SUPFAM" id="SSF50199">
    <property type="entry name" value="Staphylococcal nuclease"/>
    <property type="match status" value="1"/>
</dbReference>
<evidence type="ECO:0000313" key="3">
    <source>
        <dbReference type="Proteomes" id="UP000092544"/>
    </source>
</evidence>
<evidence type="ECO:0000313" key="2">
    <source>
        <dbReference type="EMBL" id="SBS26700.1"/>
    </source>
</evidence>
<dbReference type="Pfam" id="PF00565">
    <property type="entry name" value="SNase"/>
    <property type="match status" value="1"/>
</dbReference>